<feature type="region of interest" description="Disordered" evidence="1">
    <location>
        <begin position="1"/>
        <end position="28"/>
    </location>
</feature>
<reference evidence="2" key="1">
    <citation type="submission" date="2021-04" db="EMBL/GenBank/DDBJ databases">
        <title>Biosynthetic gene clusters of Dactylosporangioum roseum.</title>
        <authorList>
            <person name="Hartkoorn R.C."/>
            <person name="Beaudoing E."/>
            <person name="Hot D."/>
            <person name="Moureu S."/>
        </authorList>
    </citation>
    <scope>NUCLEOTIDE SEQUENCE</scope>
    <source>
        <strain evidence="2">NRRL B-16295</strain>
    </source>
</reference>
<protein>
    <submittedName>
        <fullName evidence="2">Uncharacterized protein</fullName>
    </submittedName>
</protein>
<proteinExistence type="predicted"/>
<name>A0ABY5ZB25_9ACTN</name>
<dbReference type="EMBL" id="CP073721">
    <property type="protein sequence ID" value="UWZ38007.1"/>
    <property type="molecule type" value="Genomic_DNA"/>
</dbReference>
<evidence type="ECO:0000256" key="1">
    <source>
        <dbReference type="SAM" id="MobiDB-lite"/>
    </source>
</evidence>
<gene>
    <name evidence="2" type="ORF">Drose_06985</name>
</gene>
<sequence length="537" mass="58615">MSSTAAPAAAPTDSPGREPRRVEVGSGPETIRVLKAELVNGLLPDTYVSEGALVHMEEISGGQISPAADEDSPLPIAASPLTPATFAGLLAEHTYTYRWRARKDGNGGIETFEEEFTPSRENLASVLAGKTWPGVPPLRGVIGAPVLRRDGTLLQQPGYDPATGLYLASKVDLPPVPDQPTTQQVAEAREFLLTRFLRDFPWSSPADKANYVALLATPILRHYTRSLTPFALIDATMPASGKSILTAGPGMLYGQRVMPWAYTEEELRKSITAVFAQQVGVVIWDNLAEGTVIDSANLALLVTAGVWSDRQLGSSRNVAAVNDRLWMATGNNLQVGGDMASRTVRVHLDPNMPRPEQRDQSKFGIPHLDQWITIPANQMTVLSHLLVLVLDWTRNGAPRANTVSMRQFTPWAQALGGFLAHHGIGGFLTNAADVRAIDEDETRWRAFLSCWHSLHSGQQMTAADLRRSGEPDHFAGNEVDRWDGQFITTHTGKLPNALALGRLLTGQVGRWRGDYVIRAGKNDRGDRAVYWVEHHTG</sequence>
<organism evidence="2 3">
    <name type="scientific">Dactylosporangium roseum</name>
    <dbReference type="NCBI Taxonomy" id="47989"/>
    <lineage>
        <taxon>Bacteria</taxon>
        <taxon>Bacillati</taxon>
        <taxon>Actinomycetota</taxon>
        <taxon>Actinomycetes</taxon>
        <taxon>Micromonosporales</taxon>
        <taxon>Micromonosporaceae</taxon>
        <taxon>Dactylosporangium</taxon>
    </lineage>
</organism>
<evidence type="ECO:0000313" key="3">
    <source>
        <dbReference type="Proteomes" id="UP001058271"/>
    </source>
</evidence>
<accession>A0ABY5ZB25</accession>
<dbReference type="RefSeq" id="WP_260727377.1">
    <property type="nucleotide sequence ID" value="NZ_BAAABS010000033.1"/>
</dbReference>
<feature type="compositionally biased region" description="Low complexity" evidence="1">
    <location>
        <begin position="1"/>
        <end position="12"/>
    </location>
</feature>
<keyword evidence="3" id="KW-1185">Reference proteome</keyword>
<evidence type="ECO:0000313" key="2">
    <source>
        <dbReference type="EMBL" id="UWZ38007.1"/>
    </source>
</evidence>
<dbReference type="Proteomes" id="UP001058271">
    <property type="component" value="Chromosome"/>
</dbReference>